<evidence type="ECO:0000313" key="3">
    <source>
        <dbReference type="Proteomes" id="UP000053558"/>
    </source>
</evidence>
<evidence type="ECO:0000313" key="2">
    <source>
        <dbReference type="EMBL" id="EIW74236.1"/>
    </source>
</evidence>
<dbReference type="InterPro" id="IPR029071">
    <property type="entry name" value="Ubiquitin-like_domsf"/>
</dbReference>
<reference evidence="3" key="1">
    <citation type="journal article" date="2012" name="Science">
        <title>The Paleozoic origin of enzymatic lignin decomposition reconstructed from 31 fungal genomes.</title>
        <authorList>
            <person name="Floudas D."/>
            <person name="Binder M."/>
            <person name="Riley R."/>
            <person name="Barry K."/>
            <person name="Blanchette R.A."/>
            <person name="Henrissat B."/>
            <person name="Martinez A.T."/>
            <person name="Otillar R."/>
            <person name="Spatafora J.W."/>
            <person name="Yadav J.S."/>
            <person name="Aerts A."/>
            <person name="Benoit I."/>
            <person name="Boyd A."/>
            <person name="Carlson A."/>
            <person name="Copeland A."/>
            <person name="Coutinho P.M."/>
            <person name="de Vries R.P."/>
            <person name="Ferreira P."/>
            <person name="Findley K."/>
            <person name="Foster B."/>
            <person name="Gaskell J."/>
            <person name="Glotzer D."/>
            <person name="Gorecki P."/>
            <person name="Heitman J."/>
            <person name="Hesse C."/>
            <person name="Hori C."/>
            <person name="Igarashi K."/>
            <person name="Jurgens J.A."/>
            <person name="Kallen N."/>
            <person name="Kersten P."/>
            <person name="Kohler A."/>
            <person name="Kuees U."/>
            <person name="Kumar T.K.A."/>
            <person name="Kuo A."/>
            <person name="LaButti K."/>
            <person name="Larrondo L.F."/>
            <person name="Lindquist E."/>
            <person name="Ling A."/>
            <person name="Lombard V."/>
            <person name="Lucas S."/>
            <person name="Lundell T."/>
            <person name="Martin R."/>
            <person name="McLaughlin D.J."/>
            <person name="Morgenstern I."/>
            <person name="Morin E."/>
            <person name="Murat C."/>
            <person name="Nagy L.G."/>
            <person name="Nolan M."/>
            <person name="Ohm R.A."/>
            <person name="Patyshakuliyeva A."/>
            <person name="Rokas A."/>
            <person name="Ruiz-Duenas F.J."/>
            <person name="Sabat G."/>
            <person name="Salamov A."/>
            <person name="Samejima M."/>
            <person name="Schmutz J."/>
            <person name="Slot J.C."/>
            <person name="St John F."/>
            <person name="Stenlid J."/>
            <person name="Sun H."/>
            <person name="Sun S."/>
            <person name="Syed K."/>
            <person name="Tsang A."/>
            <person name="Wiebenga A."/>
            <person name="Young D."/>
            <person name="Pisabarro A."/>
            <person name="Eastwood D.C."/>
            <person name="Martin F."/>
            <person name="Cullen D."/>
            <person name="Grigoriev I.V."/>
            <person name="Hibbett D.S."/>
        </authorList>
    </citation>
    <scope>NUCLEOTIDE SEQUENCE [LARGE SCALE GENOMIC DNA]</scope>
    <source>
        <strain evidence="3">RWD-64-598 SS2</strain>
    </source>
</reference>
<accession>R7SDK9</accession>
<evidence type="ECO:0000256" key="1">
    <source>
        <dbReference type="SAM" id="MobiDB-lite"/>
    </source>
</evidence>
<proteinExistence type="predicted"/>
<dbReference type="CDD" id="cd01763">
    <property type="entry name" value="Ubl_SUMO_like"/>
    <property type="match status" value="1"/>
</dbReference>
<gene>
    <name evidence="2" type="ORF">CONPUDRAFT_160282</name>
</gene>
<protein>
    <recommendedName>
        <fullName evidence="4">Ubiquitin-like domain-containing protein</fullName>
    </recommendedName>
</protein>
<dbReference type="SUPFAM" id="SSF54236">
    <property type="entry name" value="Ubiquitin-like"/>
    <property type="match status" value="1"/>
</dbReference>
<dbReference type="Gene3D" id="3.10.20.90">
    <property type="entry name" value="Phosphatidylinositol 3-kinase Catalytic Subunit, Chain A, domain 1"/>
    <property type="match status" value="1"/>
</dbReference>
<dbReference type="OrthoDB" id="442921at2759"/>
<keyword evidence="3" id="KW-1185">Reference proteome</keyword>
<dbReference type="EMBL" id="JH711593">
    <property type="protein sequence ID" value="EIW74236.1"/>
    <property type="molecule type" value="Genomic_DNA"/>
</dbReference>
<sequence length="123" mass="13480">MPAIHSNLPRSDVAVASDSGSDDGPVTPAPSREGTATPCLIRLVVVYQSRYLRLTVDDSASLRWLIHRALDVFEIEGEAVRFSFEGQLLRGDTNETPLSLDMEDDDQIDILPQQFGGGVMRGH</sequence>
<dbReference type="RefSeq" id="XP_007775596.1">
    <property type="nucleotide sequence ID" value="XM_007777406.1"/>
</dbReference>
<dbReference type="KEGG" id="cput:CONPUDRAFT_160282"/>
<dbReference type="Proteomes" id="UP000053558">
    <property type="component" value="Unassembled WGS sequence"/>
</dbReference>
<feature type="region of interest" description="Disordered" evidence="1">
    <location>
        <begin position="1"/>
        <end position="34"/>
    </location>
</feature>
<feature type="compositionally biased region" description="Low complexity" evidence="1">
    <location>
        <begin position="11"/>
        <end position="24"/>
    </location>
</feature>
<name>R7SDK9_CONPW</name>
<organism evidence="2 3">
    <name type="scientific">Coniophora puteana (strain RWD-64-598)</name>
    <name type="common">Brown rot fungus</name>
    <dbReference type="NCBI Taxonomy" id="741705"/>
    <lineage>
        <taxon>Eukaryota</taxon>
        <taxon>Fungi</taxon>
        <taxon>Dikarya</taxon>
        <taxon>Basidiomycota</taxon>
        <taxon>Agaricomycotina</taxon>
        <taxon>Agaricomycetes</taxon>
        <taxon>Agaricomycetidae</taxon>
        <taxon>Boletales</taxon>
        <taxon>Coniophorineae</taxon>
        <taxon>Coniophoraceae</taxon>
        <taxon>Coniophora</taxon>
    </lineage>
</organism>
<dbReference type="GeneID" id="19204257"/>
<dbReference type="AlphaFoldDB" id="R7SDK9"/>
<evidence type="ECO:0008006" key="4">
    <source>
        <dbReference type="Google" id="ProtNLM"/>
    </source>
</evidence>